<dbReference type="PANTHER" id="PTHR12151">
    <property type="entry name" value="ELECTRON TRANSPORT PROTIN SCO1/SENC FAMILY MEMBER"/>
    <property type="match status" value="1"/>
</dbReference>
<dbReference type="EMBL" id="JACWUN010000007">
    <property type="protein sequence ID" value="MBD1400508.1"/>
    <property type="molecule type" value="Genomic_DNA"/>
</dbReference>
<keyword evidence="4" id="KW-1015">Disulfide bond</keyword>
<evidence type="ECO:0000256" key="5">
    <source>
        <dbReference type="SAM" id="Phobius"/>
    </source>
</evidence>
<feature type="binding site" evidence="3">
    <location>
        <position position="44"/>
    </location>
    <ligand>
        <name>Cu cation</name>
        <dbReference type="ChEBI" id="CHEBI:23378"/>
    </ligand>
</feature>
<evidence type="ECO:0000313" key="7">
    <source>
        <dbReference type="EMBL" id="MBD1400508.1"/>
    </source>
</evidence>
<protein>
    <submittedName>
        <fullName evidence="7">SCO family protein</fullName>
    </submittedName>
</protein>
<proteinExistence type="inferred from homology"/>
<dbReference type="SUPFAM" id="SSF52833">
    <property type="entry name" value="Thioredoxin-like"/>
    <property type="match status" value="1"/>
</dbReference>
<evidence type="ECO:0000256" key="3">
    <source>
        <dbReference type="PIRSR" id="PIRSR603782-1"/>
    </source>
</evidence>
<dbReference type="InterPro" id="IPR013766">
    <property type="entry name" value="Thioredoxin_domain"/>
</dbReference>
<dbReference type="PROSITE" id="PS51352">
    <property type="entry name" value="THIOREDOXIN_2"/>
    <property type="match status" value="1"/>
</dbReference>
<dbReference type="AlphaFoldDB" id="A0A8J6QR09"/>
<reference evidence="7" key="1">
    <citation type="submission" date="2020-09" db="EMBL/GenBank/DDBJ databases">
        <title>Pelobacter alkaliphilus sp. nov., a novel anaerobic arsenate-reducing bacterium from terrestrial mud volcano.</title>
        <authorList>
            <person name="Khomyakova M.A."/>
            <person name="Merkel A.Y."/>
            <person name="Slobodkin A.I."/>
        </authorList>
    </citation>
    <scope>NUCLEOTIDE SEQUENCE</scope>
    <source>
        <strain evidence="7">M08fum</strain>
    </source>
</reference>
<keyword evidence="8" id="KW-1185">Reference proteome</keyword>
<name>A0A8J6QR09_9BACT</name>
<keyword evidence="2 3" id="KW-0186">Copper</keyword>
<gene>
    <name evidence="7" type="ORF">ICT70_07475</name>
</gene>
<keyword evidence="3" id="KW-0479">Metal-binding</keyword>
<dbReference type="Pfam" id="PF02630">
    <property type="entry name" value="SCO1-SenC"/>
    <property type="match status" value="1"/>
</dbReference>
<evidence type="ECO:0000256" key="1">
    <source>
        <dbReference type="ARBA" id="ARBA00010996"/>
    </source>
</evidence>
<feature type="binding site" evidence="3">
    <location>
        <position position="40"/>
    </location>
    <ligand>
        <name>Cu cation</name>
        <dbReference type="ChEBI" id="CHEBI:23378"/>
    </ligand>
</feature>
<dbReference type="Proteomes" id="UP000632828">
    <property type="component" value="Unassembled WGS sequence"/>
</dbReference>
<dbReference type="InterPro" id="IPR036249">
    <property type="entry name" value="Thioredoxin-like_sf"/>
</dbReference>
<keyword evidence="5" id="KW-1133">Transmembrane helix</keyword>
<dbReference type="CDD" id="cd02968">
    <property type="entry name" value="SCO"/>
    <property type="match status" value="1"/>
</dbReference>
<evidence type="ECO:0000256" key="4">
    <source>
        <dbReference type="PIRSR" id="PIRSR603782-2"/>
    </source>
</evidence>
<feature type="transmembrane region" description="Helical" evidence="5">
    <location>
        <begin position="192"/>
        <end position="217"/>
    </location>
</feature>
<keyword evidence="5" id="KW-0472">Membrane</keyword>
<sequence length="224" mass="24939">MQLGEKIPLGLTFTDSNGQQVQLADLIDRPTLIVPVFYNCRTVCNVLLGGLSSTLPKMRLTPGKDYQVITLSFDPTETVAMAAHSQRTFLTATRTDFPPEAWHFLTGEQENILKLTDSAGYYFYQEGNDFVHPTAAFIVAADGTIVRYLIGQSIPPITLTMAILEAAEGRISTPISKALEFCFTYDAENRRYVFNLLRVSGTVILLTLGSFFLFLFFSGRKKKS</sequence>
<evidence type="ECO:0000259" key="6">
    <source>
        <dbReference type="PROSITE" id="PS51352"/>
    </source>
</evidence>
<dbReference type="Gene3D" id="3.40.30.10">
    <property type="entry name" value="Glutaredoxin"/>
    <property type="match status" value="1"/>
</dbReference>
<evidence type="ECO:0000256" key="2">
    <source>
        <dbReference type="ARBA" id="ARBA00023008"/>
    </source>
</evidence>
<evidence type="ECO:0000313" key="8">
    <source>
        <dbReference type="Proteomes" id="UP000632828"/>
    </source>
</evidence>
<feature type="disulfide bond" description="Redox-active" evidence="4">
    <location>
        <begin position="40"/>
        <end position="44"/>
    </location>
</feature>
<keyword evidence="5" id="KW-0812">Transmembrane</keyword>
<dbReference type="PANTHER" id="PTHR12151:SF8">
    <property type="entry name" value="THIOREDOXIN DOMAIN-CONTAINING PROTEIN"/>
    <property type="match status" value="1"/>
</dbReference>
<comment type="caution">
    <text evidence="7">The sequence shown here is derived from an EMBL/GenBank/DDBJ whole genome shotgun (WGS) entry which is preliminary data.</text>
</comment>
<feature type="domain" description="Thioredoxin" evidence="6">
    <location>
        <begin position="1"/>
        <end position="169"/>
    </location>
</feature>
<comment type="similarity">
    <text evidence="1">Belongs to the SCO1/2 family.</text>
</comment>
<organism evidence="7 8">
    <name type="scientific">Pelovirga terrestris</name>
    <dbReference type="NCBI Taxonomy" id="2771352"/>
    <lineage>
        <taxon>Bacteria</taxon>
        <taxon>Pseudomonadati</taxon>
        <taxon>Thermodesulfobacteriota</taxon>
        <taxon>Desulfuromonadia</taxon>
        <taxon>Geobacterales</taxon>
        <taxon>Geobacteraceae</taxon>
        <taxon>Pelovirga</taxon>
    </lineage>
</organism>
<dbReference type="GO" id="GO:0046872">
    <property type="term" value="F:metal ion binding"/>
    <property type="evidence" value="ECO:0007669"/>
    <property type="project" value="UniProtKB-KW"/>
</dbReference>
<dbReference type="InterPro" id="IPR003782">
    <property type="entry name" value="SCO1/SenC"/>
</dbReference>
<accession>A0A8J6QR09</accession>